<protein>
    <submittedName>
        <fullName evidence="1">Transcriptional regulator MarR family</fullName>
    </submittedName>
</protein>
<comment type="caution">
    <text evidence="1">The sequence shown here is derived from an EMBL/GenBank/DDBJ whole genome shotgun (WGS) entry which is preliminary data.</text>
</comment>
<gene>
    <name evidence="1" type="ORF">B4082_5435</name>
</gene>
<proteinExistence type="predicted"/>
<dbReference type="AlphaFoldDB" id="A0A161RAA2"/>
<dbReference type="PATRIC" id="fig|1396.539.peg.4340"/>
<reference evidence="1 2" key="1">
    <citation type="submission" date="2015-09" db="EMBL/GenBank/DDBJ databases">
        <title>Bacillus cereus food isolates.</title>
        <authorList>
            <person name="Boekhorst J."/>
        </authorList>
    </citation>
    <scope>NUCLEOTIDE SEQUENCE [LARGE SCALE GENOMIC DNA]</scope>
    <source>
        <strain evidence="1 2">B4082</strain>
    </source>
</reference>
<dbReference type="EMBL" id="LJKA01000075">
    <property type="protein sequence ID" value="KZD27283.1"/>
    <property type="molecule type" value="Genomic_DNA"/>
</dbReference>
<accession>A0A161RAA2</accession>
<sequence>MRVINDESLSLKLFVILSKELQSITKRIEKDIKIYGLNPTEFAVLELLYSKADQPIKKFGTKYYLQVVVSRM</sequence>
<dbReference type="Proteomes" id="UP000076501">
    <property type="component" value="Unassembled WGS sequence"/>
</dbReference>
<evidence type="ECO:0000313" key="1">
    <source>
        <dbReference type="EMBL" id="KZD27283.1"/>
    </source>
</evidence>
<name>A0A161RAA2_BACCE</name>
<evidence type="ECO:0000313" key="2">
    <source>
        <dbReference type="Proteomes" id="UP000076501"/>
    </source>
</evidence>
<organism evidence="1 2">
    <name type="scientific">Bacillus cereus</name>
    <dbReference type="NCBI Taxonomy" id="1396"/>
    <lineage>
        <taxon>Bacteria</taxon>
        <taxon>Bacillati</taxon>
        <taxon>Bacillota</taxon>
        <taxon>Bacilli</taxon>
        <taxon>Bacillales</taxon>
        <taxon>Bacillaceae</taxon>
        <taxon>Bacillus</taxon>
        <taxon>Bacillus cereus group</taxon>
    </lineage>
</organism>